<dbReference type="InterPro" id="IPR015943">
    <property type="entry name" value="WD40/YVTN_repeat-like_dom_sf"/>
</dbReference>
<sequence length="406" mass="42159">MRKTSLRKPTLAVAGSVAALLLLAGCGTASEAGGATSGEPTGDAAAAVEPSERLAVSVDGSVLVLDSATLEVVEEFSSEAFTRLNAVGDGRNVLVTTSTGFQVLDTQAPELTDLEFPAEAAGHVVRHGGKTVLYADGTGETTIFDTDALVELAGAQLPEVTTHRADAAHHGVSIVLEDGTLVTTVGDATSRSGAVALEPHDDHYDEIAISDECPGIHGEGTAQDEAVIFGCENGALLYQDGAFEKFTAPDAYGRMGNAYVSETSPIVVGDYKHDPDAEGYLLHEVALIDTAARTYEVVELDGVEYTWRGVVRGPEDLAYILGTDGAIHVLDPASGEITAAHPVIDPWQGPSDWQEPHPAMTTDGETAYIADVANDRVIAVDLATGEVVAESEALPAAPNEMAVNLG</sequence>
<dbReference type="RefSeq" id="WP_067025967.1">
    <property type="nucleotide sequence ID" value="NZ_CP038256.1"/>
</dbReference>
<dbReference type="AlphaFoldDB" id="A0A1B9NCS9"/>
<gene>
    <name evidence="1" type="ORF">A7J15_06145</name>
</gene>
<dbReference type="EMBL" id="LXMD01000022">
    <property type="protein sequence ID" value="OCG74406.1"/>
    <property type="molecule type" value="Genomic_DNA"/>
</dbReference>
<comment type="caution">
    <text evidence="1">The sequence shown here is derived from an EMBL/GenBank/DDBJ whole genome shotgun (WGS) entry which is preliminary data.</text>
</comment>
<reference evidence="1 2" key="1">
    <citation type="submission" date="2016-05" db="EMBL/GenBank/DDBJ databases">
        <authorList>
            <person name="Lavstsen T."/>
            <person name="Jespersen J.S."/>
        </authorList>
    </citation>
    <scope>NUCLEOTIDE SEQUENCE [LARGE SCALE GENOMIC DNA]</scope>
    <source>
        <strain evidence="1 2">YLB-01</strain>
    </source>
</reference>
<organism evidence="1 2">
    <name type="scientific">Microbacterium sediminis</name>
    <dbReference type="NCBI Taxonomy" id="904291"/>
    <lineage>
        <taxon>Bacteria</taxon>
        <taxon>Bacillati</taxon>
        <taxon>Actinomycetota</taxon>
        <taxon>Actinomycetes</taxon>
        <taxon>Micrococcales</taxon>
        <taxon>Microbacteriaceae</taxon>
        <taxon>Microbacterium</taxon>
    </lineage>
</organism>
<dbReference type="InterPro" id="IPR047697">
    <property type="entry name" value="AztD-like"/>
</dbReference>
<dbReference type="Proteomes" id="UP000093355">
    <property type="component" value="Unassembled WGS sequence"/>
</dbReference>
<accession>A0A1B9NCS9</accession>
<dbReference type="Gene3D" id="2.130.10.10">
    <property type="entry name" value="YVTN repeat-like/Quinoprotein amine dehydrogenase"/>
    <property type="match status" value="1"/>
</dbReference>
<dbReference type="InterPro" id="IPR011044">
    <property type="entry name" value="Quino_amine_DH_bsu"/>
</dbReference>
<dbReference type="STRING" id="904291.A7J15_06145"/>
<keyword evidence="2" id="KW-1185">Reference proteome</keyword>
<dbReference type="NCBIfam" id="NF038015">
    <property type="entry name" value="AztD"/>
    <property type="match status" value="1"/>
</dbReference>
<name>A0A1B9NCS9_9MICO</name>
<protein>
    <submittedName>
        <fullName evidence="1">Uncharacterized protein</fullName>
    </submittedName>
</protein>
<proteinExistence type="predicted"/>
<dbReference type="OrthoDB" id="3250815at2"/>
<dbReference type="PROSITE" id="PS51257">
    <property type="entry name" value="PROKAR_LIPOPROTEIN"/>
    <property type="match status" value="1"/>
</dbReference>
<evidence type="ECO:0000313" key="1">
    <source>
        <dbReference type="EMBL" id="OCG74406.1"/>
    </source>
</evidence>
<dbReference type="SUPFAM" id="SSF50969">
    <property type="entry name" value="YVTN repeat-like/Quinoprotein amine dehydrogenase"/>
    <property type="match status" value="1"/>
</dbReference>
<evidence type="ECO:0000313" key="2">
    <source>
        <dbReference type="Proteomes" id="UP000093355"/>
    </source>
</evidence>